<proteinExistence type="predicted"/>
<evidence type="ECO:0000313" key="2">
    <source>
        <dbReference type="Proteomes" id="UP000825935"/>
    </source>
</evidence>
<name>A0A8T2R9B0_CERRI</name>
<sequence length="41" mass="4682">MIPPPSAFFFISNAEGYGIESANNWAYGHWKRHLCIADIKE</sequence>
<comment type="caution">
    <text evidence="1">The sequence shown here is derived from an EMBL/GenBank/DDBJ whole genome shotgun (WGS) entry which is preliminary data.</text>
</comment>
<gene>
    <name evidence="1" type="ORF">KP509_29G064500</name>
</gene>
<dbReference type="AlphaFoldDB" id="A0A8T2R9B0"/>
<protein>
    <submittedName>
        <fullName evidence="1">Uncharacterized protein</fullName>
    </submittedName>
</protein>
<keyword evidence="2" id="KW-1185">Reference proteome</keyword>
<accession>A0A8T2R9B0</accession>
<dbReference type="EMBL" id="CM035434">
    <property type="protein sequence ID" value="KAH7292361.1"/>
    <property type="molecule type" value="Genomic_DNA"/>
</dbReference>
<evidence type="ECO:0000313" key="1">
    <source>
        <dbReference type="EMBL" id="KAH7292361.1"/>
    </source>
</evidence>
<reference evidence="1" key="1">
    <citation type="submission" date="2021-08" db="EMBL/GenBank/DDBJ databases">
        <title>WGS assembly of Ceratopteris richardii.</title>
        <authorList>
            <person name="Marchant D.B."/>
            <person name="Chen G."/>
            <person name="Jenkins J."/>
            <person name="Shu S."/>
            <person name="Leebens-Mack J."/>
            <person name="Grimwood J."/>
            <person name="Schmutz J."/>
            <person name="Soltis P."/>
            <person name="Soltis D."/>
            <person name="Chen Z.-H."/>
        </authorList>
    </citation>
    <scope>NUCLEOTIDE SEQUENCE</scope>
    <source>
        <strain evidence="1">Whitten #5841</strain>
        <tissue evidence="1">Leaf</tissue>
    </source>
</reference>
<dbReference type="Proteomes" id="UP000825935">
    <property type="component" value="Chromosome 29"/>
</dbReference>
<organism evidence="1 2">
    <name type="scientific">Ceratopteris richardii</name>
    <name type="common">Triangle waterfern</name>
    <dbReference type="NCBI Taxonomy" id="49495"/>
    <lineage>
        <taxon>Eukaryota</taxon>
        <taxon>Viridiplantae</taxon>
        <taxon>Streptophyta</taxon>
        <taxon>Embryophyta</taxon>
        <taxon>Tracheophyta</taxon>
        <taxon>Polypodiopsida</taxon>
        <taxon>Polypodiidae</taxon>
        <taxon>Polypodiales</taxon>
        <taxon>Pteridineae</taxon>
        <taxon>Pteridaceae</taxon>
        <taxon>Parkerioideae</taxon>
        <taxon>Ceratopteris</taxon>
    </lineage>
</organism>